<gene>
    <name evidence="1" type="ORF">DUI87_05795</name>
</gene>
<protein>
    <recommendedName>
        <fullName evidence="3">Reverse transcriptase domain-containing protein</fullName>
    </recommendedName>
</protein>
<evidence type="ECO:0000313" key="1">
    <source>
        <dbReference type="EMBL" id="RMC17218.1"/>
    </source>
</evidence>
<evidence type="ECO:0000313" key="2">
    <source>
        <dbReference type="Proteomes" id="UP000269221"/>
    </source>
</evidence>
<name>A0A3M0KVI3_HIRRU</name>
<evidence type="ECO:0008006" key="3">
    <source>
        <dbReference type="Google" id="ProtNLM"/>
    </source>
</evidence>
<dbReference type="STRING" id="333673.A0A3M0KVI3"/>
<sequence>MNHLVNKKLAGNGGTQRFEVDGLMSSRTLMTNGILQGLLLRQVLFNTFVSDKHSGIECSLSQLAKDTRMCGVIGTLEGRDAIQRGPDRLENGACENVLDFNKAMRHNFKELRF</sequence>
<dbReference type="EMBL" id="QRBI01000099">
    <property type="protein sequence ID" value="RMC17218.1"/>
    <property type="molecule type" value="Genomic_DNA"/>
</dbReference>
<organism evidence="1 2">
    <name type="scientific">Hirundo rustica rustica</name>
    <dbReference type="NCBI Taxonomy" id="333673"/>
    <lineage>
        <taxon>Eukaryota</taxon>
        <taxon>Metazoa</taxon>
        <taxon>Chordata</taxon>
        <taxon>Craniata</taxon>
        <taxon>Vertebrata</taxon>
        <taxon>Euteleostomi</taxon>
        <taxon>Archelosauria</taxon>
        <taxon>Archosauria</taxon>
        <taxon>Dinosauria</taxon>
        <taxon>Saurischia</taxon>
        <taxon>Theropoda</taxon>
        <taxon>Coelurosauria</taxon>
        <taxon>Aves</taxon>
        <taxon>Neognathae</taxon>
        <taxon>Neoaves</taxon>
        <taxon>Telluraves</taxon>
        <taxon>Australaves</taxon>
        <taxon>Passeriformes</taxon>
        <taxon>Sylvioidea</taxon>
        <taxon>Hirundinidae</taxon>
        <taxon>Hirundo</taxon>
    </lineage>
</organism>
<keyword evidence="2" id="KW-1185">Reference proteome</keyword>
<dbReference type="AlphaFoldDB" id="A0A3M0KVI3"/>
<dbReference type="OrthoDB" id="416454at2759"/>
<comment type="caution">
    <text evidence="1">The sequence shown here is derived from an EMBL/GenBank/DDBJ whole genome shotgun (WGS) entry which is preliminary data.</text>
</comment>
<dbReference type="Proteomes" id="UP000269221">
    <property type="component" value="Unassembled WGS sequence"/>
</dbReference>
<accession>A0A3M0KVI3</accession>
<proteinExistence type="predicted"/>
<reference evidence="1 2" key="1">
    <citation type="submission" date="2018-07" db="EMBL/GenBank/DDBJ databases">
        <title>A high quality draft genome assembly of the barn swallow (H. rustica rustica).</title>
        <authorList>
            <person name="Formenti G."/>
            <person name="Chiara M."/>
            <person name="Poveda L."/>
            <person name="Francoijs K.-J."/>
            <person name="Bonisoli-Alquati A."/>
            <person name="Canova L."/>
            <person name="Gianfranceschi L."/>
            <person name="Horner D.S."/>
            <person name="Saino N."/>
        </authorList>
    </citation>
    <scope>NUCLEOTIDE SEQUENCE [LARGE SCALE GENOMIC DNA]</scope>
    <source>
        <strain evidence="1">Chelidonia</strain>
        <tissue evidence="1">Blood</tissue>
    </source>
</reference>